<evidence type="ECO:0000313" key="3">
    <source>
        <dbReference type="EMBL" id="QDT19929.1"/>
    </source>
</evidence>
<proteinExistence type="predicted"/>
<evidence type="ECO:0000256" key="2">
    <source>
        <dbReference type="SAM" id="SignalP"/>
    </source>
</evidence>
<dbReference type="RefSeq" id="WP_145181992.1">
    <property type="nucleotide sequence ID" value="NZ_CP036266.1"/>
</dbReference>
<name>A0A517PKM3_9PLAN</name>
<gene>
    <name evidence="3" type="ORF">HG66A1_16980</name>
</gene>
<dbReference type="Proteomes" id="UP000320421">
    <property type="component" value="Chromosome"/>
</dbReference>
<evidence type="ECO:0000256" key="1">
    <source>
        <dbReference type="SAM" id="MobiDB-lite"/>
    </source>
</evidence>
<dbReference type="Gene3D" id="2.50.20.10">
    <property type="entry name" value="Lipoprotein localisation LolA/LolB/LppX"/>
    <property type="match status" value="1"/>
</dbReference>
<dbReference type="OrthoDB" id="255729at2"/>
<keyword evidence="4" id="KW-1185">Reference proteome</keyword>
<sequence length="329" mass="38227" precursor="true">MIYRCLLSLLLLSSLTRFLQADSLPLEAVKPLLPAADDETRALRALREWSEAHRNCTRVEAKFLRIWYDDVFEVQKHAAGEFSYLGPHRGFVKWNALARRPREESLKRGRRGKAYEYQDTEPEAWYWLTDRLLKIDESEKTVDIFPVPQGSMIIVSFDFGDFFKSVDSPLLFVPGMPNKKRLESMIQGSMFQVIRENKSHIWIAGKPKPPKQAAIYQEFKLYLAKAPWRLKAIQLIHPGGNQSSVYIFSEVNFEPGEWDEPDLTGYKILNDLTKEPFEWPVEARYPGSDPETRERGPVEALRPQQPGPDWIHFLNPMFTLGFALWEMVH</sequence>
<accession>A0A517PKM3</accession>
<keyword evidence="2" id="KW-0732">Signal</keyword>
<dbReference type="AlphaFoldDB" id="A0A517PKM3"/>
<evidence type="ECO:0008006" key="5">
    <source>
        <dbReference type="Google" id="ProtNLM"/>
    </source>
</evidence>
<protein>
    <recommendedName>
        <fullName evidence="5">GWxTD domain-containing protein</fullName>
    </recommendedName>
</protein>
<dbReference type="EMBL" id="CP036266">
    <property type="protein sequence ID" value="QDT19929.1"/>
    <property type="molecule type" value="Genomic_DNA"/>
</dbReference>
<feature type="signal peptide" evidence="2">
    <location>
        <begin position="1"/>
        <end position="21"/>
    </location>
</feature>
<feature type="region of interest" description="Disordered" evidence="1">
    <location>
        <begin position="281"/>
        <end position="301"/>
    </location>
</feature>
<organism evidence="3 4">
    <name type="scientific">Gimesia chilikensis</name>
    <dbReference type="NCBI Taxonomy" id="2605989"/>
    <lineage>
        <taxon>Bacteria</taxon>
        <taxon>Pseudomonadati</taxon>
        <taxon>Planctomycetota</taxon>
        <taxon>Planctomycetia</taxon>
        <taxon>Planctomycetales</taxon>
        <taxon>Planctomycetaceae</taxon>
        <taxon>Gimesia</taxon>
    </lineage>
</organism>
<feature type="chain" id="PRO_5021714058" description="GWxTD domain-containing protein" evidence="2">
    <location>
        <begin position="22"/>
        <end position="329"/>
    </location>
</feature>
<evidence type="ECO:0000313" key="4">
    <source>
        <dbReference type="Proteomes" id="UP000320421"/>
    </source>
</evidence>
<reference evidence="3 4" key="1">
    <citation type="submission" date="2019-02" db="EMBL/GenBank/DDBJ databases">
        <title>Deep-cultivation of Planctomycetes and their phenomic and genomic characterization uncovers novel biology.</title>
        <authorList>
            <person name="Wiegand S."/>
            <person name="Jogler M."/>
            <person name="Boedeker C."/>
            <person name="Pinto D."/>
            <person name="Vollmers J."/>
            <person name="Rivas-Marin E."/>
            <person name="Kohn T."/>
            <person name="Peeters S.H."/>
            <person name="Heuer A."/>
            <person name="Rast P."/>
            <person name="Oberbeckmann S."/>
            <person name="Bunk B."/>
            <person name="Jeske O."/>
            <person name="Meyerdierks A."/>
            <person name="Storesund J.E."/>
            <person name="Kallscheuer N."/>
            <person name="Luecker S."/>
            <person name="Lage O.M."/>
            <person name="Pohl T."/>
            <person name="Merkel B.J."/>
            <person name="Hornburger P."/>
            <person name="Mueller R.-W."/>
            <person name="Bruemmer F."/>
            <person name="Labrenz M."/>
            <person name="Spormann A.M."/>
            <person name="Op den Camp H."/>
            <person name="Overmann J."/>
            <person name="Amann R."/>
            <person name="Jetten M.S.M."/>
            <person name="Mascher T."/>
            <person name="Medema M.H."/>
            <person name="Devos D.P."/>
            <person name="Kaster A.-K."/>
            <person name="Ovreas L."/>
            <person name="Rohde M."/>
            <person name="Galperin M.Y."/>
            <person name="Jogler C."/>
        </authorList>
    </citation>
    <scope>NUCLEOTIDE SEQUENCE [LARGE SCALE GENOMIC DNA]</scope>
    <source>
        <strain evidence="3 4">HG66A1</strain>
    </source>
</reference>